<keyword evidence="4 6" id="KW-1133">Transmembrane helix</keyword>
<evidence type="ECO:0000313" key="8">
    <source>
        <dbReference type="Proteomes" id="UP000271426"/>
    </source>
</evidence>
<dbReference type="RefSeq" id="WP_123961140.1">
    <property type="nucleotide sequence ID" value="NZ_CP033898.1"/>
</dbReference>
<accession>A0A3G6IX02</accession>
<evidence type="ECO:0000256" key="4">
    <source>
        <dbReference type="ARBA" id="ARBA00022989"/>
    </source>
</evidence>
<protein>
    <submittedName>
        <fullName evidence="7">Aerobic C4-dicarboxylate transport protein</fullName>
    </submittedName>
</protein>
<feature type="transmembrane region" description="Helical" evidence="6">
    <location>
        <begin position="202"/>
        <end position="229"/>
    </location>
</feature>
<dbReference type="EMBL" id="CP033898">
    <property type="protein sequence ID" value="AZA10311.1"/>
    <property type="molecule type" value="Genomic_DNA"/>
</dbReference>
<keyword evidence="8" id="KW-1185">Reference proteome</keyword>
<dbReference type="KEGG" id="cpso:CPPEL_11100"/>
<comment type="subcellular location">
    <subcellularLocation>
        <location evidence="1">Membrane</location>
        <topology evidence="1">Multi-pass membrane protein</topology>
    </subcellularLocation>
</comment>
<dbReference type="PANTHER" id="PTHR42865:SF8">
    <property type="entry name" value="SERINE_THREONINE TRANSPORTER SSTT"/>
    <property type="match status" value="1"/>
</dbReference>
<feature type="transmembrane region" description="Helical" evidence="6">
    <location>
        <begin position="273"/>
        <end position="302"/>
    </location>
</feature>
<sequence length="413" mass="43585">MDFKRLSSSLLFRIILAIILGIICSLFFPVWLARVFVTFNSLFGNFLGFFIPVLIFALITPAIAGLGRGAGKWLAITTGIAYGSAVVSGLISWAVAMLAYPILLNNQGDVAVHDVEEGALASYIDIQMPAPMEVMTALILAFVVGVAMTTVKSDTLYSGVADLRRVVMKVISGFIVPLLPLYIFGMFLSLGMNGNLTATLSAFAKVLVLAIVMSFVLLLLQFLIAGSIARRNPFSSLKNMMPAYFTALGTSSSAATIPVTYECARKNDVSQSVAGFTVPLCATIHLSGSMMKITLFAFAIMFMDGMDIPLTTAIGFILMLGVTMVAAPGVPGGAIMAAVGLLSANLGFNDDQVALMIAAYIAIDSFGTACNVTGDGAIAMVVDRFAKGNIARTELDDDDDLGLAAAIEGIEEK</sequence>
<keyword evidence="3 6" id="KW-0812">Transmembrane</keyword>
<dbReference type="PRINTS" id="PR00173">
    <property type="entry name" value="EDTRNSPORT"/>
</dbReference>
<feature type="transmembrane region" description="Helical" evidence="6">
    <location>
        <begin position="12"/>
        <end position="34"/>
    </location>
</feature>
<dbReference type="SUPFAM" id="SSF118215">
    <property type="entry name" value="Proton glutamate symport protein"/>
    <property type="match status" value="1"/>
</dbReference>
<dbReference type="Gene3D" id="1.10.3860.10">
    <property type="entry name" value="Sodium:dicarboxylate symporter"/>
    <property type="match status" value="1"/>
</dbReference>
<feature type="transmembrane region" description="Helical" evidence="6">
    <location>
        <begin position="314"/>
        <end position="341"/>
    </location>
</feature>
<name>A0A3G6IX02_9CORY</name>
<dbReference type="OrthoDB" id="9768885at2"/>
<dbReference type="PANTHER" id="PTHR42865">
    <property type="entry name" value="PROTON/GLUTAMATE-ASPARTATE SYMPORTER"/>
    <property type="match status" value="1"/>
</dbReference>
<dbReference type="GO" id="GO:0005886">
    <property type="term" value="C:plasma membrane"/>
    <property type="evidence" value="ECO:0007669"/>
    <property type="project" value="TreeGrafter"/>
</dbReference>
<feature type="transmembrane region" description="Helical" evidence="6">
    <location>
        <begin position="134"/>
        <end position="151"/>
    </location>
</feature>
<dbReference type="Pfam" id="PF00375">
    <property type="entry name" value="SDF"/>
    <property type="match status" value="1"/>
</dbReference>
<gene>
    <name evidence="7" type="primary">dctA2</name>
    <name evidence="7" type="ORF">CPPEL_11100</name>
</gene>
<reference evidence="7 8" key="1">
    <citation type="submission" date="2018-11" db="EMBL/GenBank/DDBJ databases">
        <authorList>
            <person name="Kleinhagauer T."/>
            <person name="Glaeser S.P."/>
            <person name="Spergser J."/>
            <person name="Ruckert C."/>
            <person name="Kaempfer P."/>
            <person name="Busse H.-J."/>
        </authorList>
    </citation>
    <scope>NUCLEOTIDE SEQUENCE [LARGE SCALE GENOMIC DNA]</scope>
    <source>
        <strain evidence="7 8">812CH</strain>
    </source>
</reference>
<evidence type="ECO:0000313" key="7">
    <source>
        <dbReference type="EMBL" id="AZA10311.1"/>
    </source>
</evidence>
<evidence type="ECO:0000256" key="5">
    <source>
        <dbReference type="ARBA" id="ARBA00023136"/>
    </source>
</evidence>
<feature type="transmembrane region" description="Helical" evidence="6">
    <location>
        <begin position="353"/>
        <end position="382"/>
    </location>
</feature>
<feature type="transmembrane region" description="Helical" evidence="6">
    <location>
        <begin position="241"/>
        <end position="261"/>
    </location>
</feature>
<evidence type="ECO:0000256" key="6">
    <source>
        <dbReference type="SAM" id="Phobius"/>
    </source>
</evidence>
<dbReference type="InterPro" id="IPR036458">
    <property type="entry name" value="Na:dicarbo_symporter_sf"/>
</dbReference>
<dbReference type="AlphaFoldDB" id="A0A3G6IX02"/>
<dbReference type="GO" id="GO:0005295">
    <property type="term" value="F:neutral L-amino acid:sodium symporter activity"/>
    <property type="evidence" value="ECO:0007669"/>
    <property type="project" value="TreeGrafter"/>
</dbReference>
<dbReference type="GO" id="GO:0032329">
    <property type="term" value="P:serine transport"/>
    <property type="evidence" value="ECO:0007669"/>
    <property type="project" value="TreeGrafter"/>
</dbReference>
<dbReference type="Proteomes" id="UP000271426">
    <property type="component" value="Chromosome"/>
</dbReference>
<organism evidence="7 8">
    <name type="scientific">Corynebacterium pseudopelargi</name>
    <dbReference type="NCBI Taxonomy" id="2080757"/>
    <lineage>
        <taxon>Bacteria</taxon>
        <taxon>Bacillati</taxon>
        <taxon>Actinomycetota</taxon>
        <taxon>Actinomycetes</taxon>
        <taxon>Mycobacteriales</taxon>
        <taxon>Corynebacteriaceae</taxon>
        <taxon>Corynebacterium</taxon>
    </lineage>
</organism>
<evidence type="ECO:0000256" key="3">
    <source>
        <dbReference type="ARBA" id="ARBA00022692"/>
    </source>
</evidence>
<keyword evidence="5 6" id="KW-0472">Membrane</keyword>
<evidence type="ECO:0000256" key="2">
    <source>
        <dbReference type="ARBA" id="ARBA00022448"/>
    </source>
</evidence>
<feature type="transmembrane region" description="Helical" evidence="6">
    <location>
        <begin position="79"/>
        <end position="103"/>
    </location>
</feature>
<evidence type="ECO:0000256" key="1">
    <source>
        <dbReference type="ARBA" id="ARBA00004141"/>
    </source>
</evidence>
<dbReference type="InterPro" id="IPR001991">
    <property type="entry name" value="Na-dicarboxylate_symporter"/>
</dbReference>
<proteinExistence type="predicted"/>
<feature type="transmembrane region" description="Helical" evidence="6">
    <location>
        <begin position="46"/>
        <end position="67"/>
    </location>
</feature>
<feature type="transmembrane region" description="Helical" evidence="6">
    <location>
        <begin position="171"/>
        <end position="190"/>
    </location>
</feature>
<keyword evidence="2" id="KW-0813">Transport</keyword>